<gene>
    <name evidence="10 13" type="primary">gyrB</name>
    <name evidence="13" type="ORF">CKO28_08235</name>
</gene>
<evidence type="ECO:0000256" key="1">
    <source>
        <dbReference type="ARBA" id="ARBA00000185"/>
    </source>
</evidence>
<dbReference type="InterPro" id="IPR003594">
    <property type="entry name" value="HATPase_dom"/>
</dbReference>
<dbReference type="NCBIfam" id="TIGR01059">
    <property type="entry name" value="gyrB"/>
    <property type="match status" value="1"/>
</dbReference>
<dbReference type="InterPro" id="IPR011557">
    <property type="entry name" value="GyrB"/>
</dbReference>
<dbReference type="EMBL" id="NRRL01000015">
    <property type="protein sequence ID" value="MBK1668023.1"/>
    <property type="molecule type" value="Genomic_DNA"/>
</dbReference>
<dbReference type="PANTHER" id="PTHR45866">
    <property type="entry name" value="DNA GYRASE/TOPOISOMERASE SUBUNIT B"/>
    <property type="match status" value="1"/>
</dbReference>
<organism evidence="13 14">
    <name type="scientific">Rhodovibrio sodomensis</name>
    <dbReference type="NCBI Taxonomy" id="1088"/>
    <lineage>
        <taxon>Bacteria</taxon>
        <taxon>Pseudomonadati</taxon>
        <taxon>Pseudomonadota</taxon>
        <taxon>Alphaproteobacteria</taxon>
        <taxon>Rhodospirillales</taxon>
        <taxon>Rhodovibrionaceae</taxon>
        <taxon>Rhodovibrio</taxon>
    </lineage>
</organism>
<comment type="subunit">
    <text evidence="10">Heterotetramer, composed of two GyrA and two GyrB chains. In the heterotetramer, GyrA contains the active site tyrosine that forms a transient covalent intermediate with DNA, while GyrB binds cofactors and catalyzes ATP hydrolysis.</text>
</comment>
<name>A0ABS1DC22_9PROT</name>
<dbReference type="SUPFAM" id="SSF55874">
    <property type="entry name" value="ATPase domain of HSP90 chaperone/DNA topoisomerase II/histidine kinase"/>
    <property type="match status" value="1"/>
</dbReference>
<dbReference type="InterPro" id="IPR034160">
    <property type="entry name" value="TOPRIM_GyrB"/>
</dbReference>
<dbReference type="EC" id="5.6.2.2" evidence="10"/>
<dbReference type="InterPro" id="IPR018522">
    <property type="entry name" value="TopoIIA_CS"/>
</dbReference>
<dbReference type="SMART" id="SM00387">
    <property type="entry name" value="HATPase_c"/>
    <property type="match status" value="1"/>
</dbReference>
<evidence type="ECO:0000256" key="2">
    <source>
        <dbReference type="ARBA" id="ARBA00010708"/>
    </source>
</evidence>
<dbReference type="InterPro" id="IPR001241">
    <property type="entry name" value="Topo_IIA"/>
</dbReference>
<comment type="similarity">
    <text evidence="2 10">Belongs to the type II topoisomerase GyrB family.</text>
</comment>
<keyword evidence="9 10" id="KW-0413">Isomerase</keyword>
<dbReference type="Pfam" id="PF00204">
    <property type="entry name" value="DNA_gyraseB"/>
    <property type="match status" value="1"/>
</dbReference>
<feature type="binding site" evidence="10">
    <location>
        <position position="455"/>
    </location>
    <ligand>
        <name>Mg(2+)</name>
        <dbReference type="ChEBI" id="CHEBI:18420"/>
        <label>1</label>
        <note>catalytic</note>
    </ligand>
</feature>
<evidence type="ECO:0000256" key="6">
    <source>
        <dbReference type="ARBA" id="ARBA00022842"/>
    </source>
</evidence>
<protein>
    <recommendedName>
        <fullName evidence="10">DNA gyrase subunit B</fullName>
        <ecNumber evidence="10">5.6.2.2</ecNumber>
    </recommendedName>
</protein>
<comment type="function">
    <text evidence="10">A type II topoisomerase that negatively supercoils closed circular double-stranded (ds) DNA in an ATP-dependent manner to modulate DNA topology and maintain chromosomes in an underwound state. Negative supercoiling favors strand separation, and DNA replication, transcription, recombination and repair, all of which involve strand separation. Also able to catalyze the interconversion of other topological isomers of dsDNA rings, including catenanes and knotted rings. Type II topoisomerases break and join 2 DNA strands simultaneously in an ATP-dependent manner.</text>
</comment>
<dbReference type="CDD" id="cd16928">
    <property type="entry name" value="HATPase_GyrB-like"/>
    <property type="match status" value="1"/>
</dbReference>
<dbReference type="PROSITE" id="PS00177">
    <property type="entry name" value="TOPOISOMERASE_II"/>
    <property type="match status" value="1"/>
</dbReference>
<feature type="site" description="Interaction with DNA" evidence="10">
    <location>
        <position position="483"/>
    </location>
</feature>
<evidence type="ECO:0000313" key="14">
    <source>
        <dbReference type="Proteomes" id="UP001296873"/>
    </source>
</evidence>
<dbReference type="Gene3D" id="3.30.565.10">
    <property type="entry name" value="Histidine kinase-like ATPase, C-terminal domain"/>
    <property type="match status" value="1"/>
</dbReference>
<evidence type="ECO:0000256" key="10">
    <source>
        <dbReference type="HAMAP-Rule" id="MF_01898"/>
    </source>
</evidence>
<dbReference type="InterPro" id="IPR013506">
    <property type="entry name" value="Topo_IIA_bsu_dom2"/>
</dbReference>
<dbReference type="Pfam" id="PF01751">
    <property type="entry name" value="Toprim"/>
    <property type="match status" value="1"/>
</dbReference>
<dbReference type="InterPro" id="IPR013759">
    <property type="entry name" value="Topo_IIA_B_C"/>
</dbReference>
<feature type="region of interest" description="Disordered" evidence="11">
    <location>
        <begin position="1"/>
        <end position="33"/>
    </location>
</feature>
<comment type="caution">
    <text evidence="13">The sequence shown here is derived from an EMBL/GenBank/DDBJ whole genome shotgun (WGS) entry which is preliminary data.</text>
</comment>
<dbReference type="InterPro" id="IPR041423">
    <property type="entry name" value="GyrB_insert"/>
</dbReference>
<feature type="binding site" evidence="10">
    <location>
        <position position="529"/>
    </location>
    <ligand>
        <name>Mg(2+)</name>
        <dbReference type="ChEBI" id="CHEBI:18420"/>
        <label>1</label>
        <note>catalytic</note>
    </ligand>
</feature>
<evidence type="ECO:0000259" key="12">
    <source>
        <dbReference type="PROSITE" id="PS50880"/>
    </source>
</evidence>
<feature type="binding site" evidence="10">
    <location>
        <position position="531"/>
    </location>
    <ligand>
        <name>Mg(2+)</name>
        <dbReference type="ChEBI" id="CHEBI:18420"/>
        <label>2</label>
    </ligand>
</feature>
<comment type="miscellaneous">
    <text evidence="10">Few gyrases are as efficient as E.coli at forming negative supercoils. Not all organisms have 2 type II topoisomerases; in organisms with a single type II topoisomerase this enzyme also has to decatenate newly replicated chromosomes.</text>
</comment>
<sequence>MTQNPERQSPEVPPESKAASSAQEEARRSAASEAYGADSIRVLRGLEAVRMRPGMYIGDTDDGSGLHHMVWEVVDNSIDEALGGYCDWIEVRLLPDGSVRVADNGRGIPVDMHPEEGISAAEVIMTQLHAGGKFDQNSYKVSGGLHGVGVSVVNALSERLELDIHRGGRRYKAGFTDGEPTEPLHDIGEATGSGTAIVFWPSPDIFAERDFDFDRLEHRLRELAFLNSGVTLKLVDDRDAEPREVELHYDGGVRAFVQYLDRSKQSLLDTPMQMKDERNGIVVEAAMEWTDAYHESVLCFTNNIPQQDGGTHLAGLRAALTRQINAYAQSSGILKKEKVTLTGEDAREGLTCVLSVKVPDPKFSSQTKDKLVSSEVRPAVEGVVNEALAQWFDEHPNEAKKIVSKVAEAAAAREAARKARELTRRKGALDVANLPGKLADCQERDPAKSELFIVEGDSAGGSAKQGRDRRTQAILPLKGKILNVERARFDKMLSSQEIGTLITALGTGIGADEFNIDKLRYHKIIIMTDADVDGSHIRTLLLTFFYRQMPQLIQDGHLYIAQPPLFRVKRGQSLTYIKGDREMEEYLVEQAVSDSVLKTADGQYIAKEDFRARVQLALKARQLMQTPIRRVGAPQVVEQAAISGALAPEALDDDARARDAVDTLAQRLNRIVPDKESSWHGTIEDDGSLRVSRTVRGVDESYRIDQALLRTAETRRLAEMRSELQALFGEPAELRTKDHTIPLWGPLELAVQVMEHGKKGLTISRYKGLGEMNPDQLWETTLDPSNRSLLQVGVAHQDEAQSLFSTLMGDVVDPRREFIQSHALEVSNLDV</sequence>
<dbReference type="PANTHER" id="PTHR45866:SF1">
    <property type="entry name" value="DNA GYRASE SUBUNIT B, MITOCHONDRIAL"/>
    <property type="match status" value="1"/>
</dbReference>
<keyword evidence="10" id="KW-0963">Cytoplasm</keyword>
<proteinExistence type="inferred from homology"/>
<dbReference type="PRINTS" id="PR01159">
    <property type="entry name" value="DNAGYRASEB"/>
</dbReference>
<dbReference type="InterPro" id="IPR002288">
    <property type="entry name" value="DNA_gyrase_B_C"/>
</dbReference>
<feature type="site" description="Interaction with DNA" evidence="10">
    <location>
        <position position="480"/>
    </location>
</feature>
<keyword evidence="14" id="KW-1185">Reference proteome</keyword>
<comment type="catalytic activity">
    <reaction evidence="1 10">
        <text>ATP-dependent breakage, passage and rejoining of double-stranded DNA.</text>
        <dbReference type="EC" id="5.6.2.2"/>
    </reaction>
</comment>
<dbReference type="Gene3D" id="3.30.230.10">
    <property type="match status" value="1"/>
</dbReference>
<dbReference type="Gene3D" id="3.40.50.670">
    <property type="match status" value="2"/>
</dbReference>
<dbReference type="InterPro" id="IPR014721">
    <property type="entry name" value="Ribsml_uS5_D2-typ_fold_subgr"/>
</dbReference>
<dbReference type="CDD" id="cd00822">
    <property type="entry name" value="TopoII_Trans_DNA_gyrase"/>
    <property type="match status" value="1"/>
</dbReference>
<feature type="binding site" evidence="10">
    <location>
        <position position="529"/>
    </location>
    <ligand>
        <name>Mg(2+)</name>
        <dbReference type="ChEBI" id="CHEBI:18420"/>
        <label>2</label>
    </ligand>
</feature>
<evidence type="ECO:0000256" key="9">
    <source>
        <dbReference type="ARBA" id="ARBA00023235"/>
    </source>
</evidence>
<dbReference type="InterPro" id="IPR000565">
    <property type="entry name" value="Topo_IIA_B"/>
</dbReference>
<reference evidence="13 14" key="1">
    <citation type="journal article" date="2020" name="Microorganisms">
        <title>Osmotic Adaptation and Compatible Solute Biosynthesis of Phototrophic Bacteria as Revealed from Genome Analyses.</title>
        <authorList>
            <person name="Imhoff J.F."/>
            <person name="Rahn T."/>
            <person name="Kunzel S."/>
            <person name="Keller A."/>
            <person name="Neulinger S.C."/>
        </authorList>
    </citation>
    <scope>NUCLEOTIDE SEQUENCE [LARGE SCALE GENOMIC DNA]</scope>
    <source>
        <strain evidence="13 14">DSM 9895</strain>
    </source>
</reference>
<keyword evidence="8" id="KW-0238">DNA-binding</keyword>
<keyword evidence="7 10" id="KW-0799">Topoisomerase</keyword>
<accession>A0ABS1DC22</accession>
<dbReference type="PRINTS" id="PR00418">
    <property type="entry name" value="TPI2FAMILY"/>
</dbReference>
<dbReference type="SMART" id="SM00433">
    <property type="entry name" value="TOP2c"/>
    <property type="match status" value="1"/>
</dbReference>
<dbReference type="NCBIfam" id="NF011501">
    <property type="entry name" value="PRK14939.1"/>
    <property type="match status" value="1"/>
</dbReference>
<keyword evidence="6 10" id="KW-0460">Magnesium</keyword>
<evidence type="ECO:0000256" key="4">
    <source>
        <dbReference type="ARBA" id="ARBA00022741"/>
    </source>
</evidence>
<dbReference type="Pfam" id="PF02518">
    <property type="entry name" value="HATPase_c"/>
    <property type="match status" value="1"/>
</dbReference>
<dbReference type="RefSeq" id="WP_200340188.1">
    <property type="nucleotide sequence ID" value="NZ_NRRL01000015.1"/>
</dbReference>
<dbReference type="InterPro" id="IPR013760">
    <property type="entry name" value="Topo_IIA-like_dom_sf"/>
</dbReference>
<dbReference type="CDD" id="cd03366">
    <property type="entry name" value="TOPRIM_TopoIIA_GyrB"/>
    <property type="match status" value="1"/>
</dbReference>
<keyword evidence="5 10" id="KW-0067">ATP-binding</keyword>
<dbReference type="Pfam" id="PF18053">
    <property type="entry name" value="GyrB_insert"/>
    <property type="match status" value="1"/>
</dbReference>
<dbReference type="SUPFAM" id="SSF56719">
    <property type="entry name" value="Type II DNA topoisomerase"/>
    <property type="match status" value="1"/>
</dbReference>
<evidence type="ECO:0000256" key="3">
    <source>
        <dbReference type="ARBA" id="ARBA00022723"/>
    </source>
</evidence>
<dbReference type="InterPro" id="IPR036890">
    <property type="entry name" value="HATPase_C_sf"/>
</dbReference>
<dbReference type="Pfam" id="PF00986">
    <property type="entry name" value="DNA_gyraseB_C"/>
    <property type="match status" value="1"/>
</dbReference>
<dbReference type="Proteomes" id="UP001296873">
    <property type="component" value="Unassembled WGS sequence"/>
</dbReference>
<evidence type="ECO:0000256" key="11">
    <source>
        <dbReference type="SAM" id="MobiDB-lite"/>
    </source>
</evidence>
<evidence type="ECO:0000256" key="7">
    <source>
        <dbReference type="ARBA" id="ARBA00023029"/>
    </source>
</evidence>
<feature type="domain" description="Toprim" evidence="12">
    <location>
        <begin position="449"/>
        <end position="564"/>
    </location>
</feature>
<dbReference type="SUPFAM" id="SSF54211">
    <property type="entry name" value="Ribosomal protein S5 domain 2-like"/>
    <property type="match status" value="1"/>
</dbReference>
<dbReference type="InterPro" id="IPR020568">
    <property type="entry name" value="Ribosomal_Su5_D2-typ_SF"/>
</dbReference>
<keyword evidence="4 10" id="KW-0547">Nucleotide-binding</keyword>
<evidence type="ECO:0000313" key="13">
    <source>
        <dbReference type="EMBL" id="MBK1668023.1"/>
    </source>
</evidence>
<dbReference type="InterPro" id="IPR006171">
    <property type="entry name" value="TOPRIM_dom"/>
</dbReference>
<keyword evidence="3 10" id="KW-0479">Metal-binding</keyword>
<comment type="cofactor">
    <cofactor evidence="10">
        <name>Mg(2+)</name>
        <dbReference type="ChEBI" id="CHEBI:18420"/>
    </cofactor>
    <cofactor evidence="10">
        <name>Mn(2+)</name>
        <dbReference type="ChEBI" id="CHEBI:29035"/>
    </cofactor>
    <cofactor evidence="10">
        <name>Ca(2+)</name>
        <dbReference type="ChEBI" id="CHEBI:29108"/>
    </cofactor>
    <text evidence="10">Binds two Mg(2+) per subunit. The magnesium ions form salt bridges with both the protein and the DNA. Can also accept other divalent metal cations, such as Mn(2+) or Ca(2+).</text>
</comment>
<evidence type="ECO:0000256" key="8">
    <source>
        <dbReference type="ARBA" id="ARBA00023125"/>
    </source>
</evidence>
<dbReference type="PROSITE" id="PS50880">
    <property type="entry name" value="TOPRIM"/>
    <property type="match status" value="1"/>
</dbReference>
<evidence type="ECO:0000256" key="5">
    <source>
        <dbReference type="ARBA" id="ARBA00022840"/>
    </source>
</evidence>
<comment type="subcellular location">
    <subcellularLocation>
        <location evidence="10">Cytoplasm</location>
    </subcellularLocation>
</comment>
<dbReference type="HAMAP" id="MF_01898">
    <property type="entry name" value="GyrB"/>
    <property type="match status" value="1"/>
</dbReference>
<dbReference type="NCBIfam" id="NF004189">
    <property type="entry name" value="PRK05644.1"/>
    <property type="match status" value="1"/>
</dbReference>